<dbReference type="SUPFAM" id="SSF53335">
    <property type="entry name" value="S-adenosyl-L-methionine-dependent methyltransferases"/>
    <property type="match status" value="1"/>
</dbReference>
<evidence type="ECO:0000256" key="2">
    <source>
        <dbReference type="SAM" id="Phobius"/>
    </source>
</evidence>
<comment type="caution">
    <text evidence="3">The sequence shown here is derived from an EMBL/GenBank/DDBJ whole genome shotgun (WGS) entry which is preliminary data.</text>
</comment>
<keyword evidence="4" id="KW-1185">Reference proteome</keyword>
<keyword evidence="2" id="KW-1133">Transmembrane helix</keyword>
<feature type="transmembrane region" description="Helical" evidence="2">
    <location>
        <begin position="218"/>
        <end position="240"/>
    </location>
</feature>
<feature type="transmembrane region" description="Helical" evidence="2">
    <location>
        <begin position="20"/>
        <end position="39"/>
    </location>
</feature>
<dbReference type="Proteomes" id="UP001247805">
    <property type="component" value="Unassembled WGS sequence"/>
</dbReference>
<dbReference type="InterPro" id="IPR029063">
    <property type="entry name" value="SAM-dependent_MTases_sf"/>
</dbReference>
<dbReference type="RefSeq" id="WP_316027127.1">
    <property type="nucleotide sequence ID" value="NZ_JAWDIO010000002.1"/>
</dbReference>
<dbReference type="NCBIfam" id="NF037959">
    <property type="entry name" value="MFS_SpdSyn"/>
    <property type="match status" value="1"/>
</dbReference>
<feature type="transmembrane region" description="Helical" evidence="2">
    <location>
        <begin position="134"/>
        <end position="155"/>
    </location>
</feature>
<feature type="transmembrane region" description="Helical" evidence="2">
    <location>
        <begin position="320"/>
        <end position="340"/>
    </location>
</feature>
<name>A0ABU3T007_9ALTE</name>
<protein>
    <submittedName>
        <fullName evidence="3">Fused MFS/spermidine synthase</fullName>
    </submittedName>
</protein>
<feature type="transmembrane region" description="Helical" evidence="2">
    <location>
        <begin position="167"/>
        <end position="187"/>
    </location>
</feature>
<evidence type="ECO:0000256" key="1">
    <source>
        <dbReference type="ARBA" id="ARBA00023115"/>
    </source>
</evidence>
<gene>
    <name evidence="3" type="ORF">RS130_18320</name>
</gene>
<reference evidence="3 4" key="1">
    <citation type="submission" date="2023-10" db="EMBL/GenBank/DDBJ databases">
        <title>Glaciecola aquimarina strain GGW-M5 nov., isolated from a coastal seawater.</title>
        <authorList>
            <person name="Bayburt H."/>
            <person name="Kim J.M."/>
            <person name="Choi B.J."/>
            <person name="Jeon C.O."/>
        </authorList>
    </citation>
    <scope>NUCLEOTIDE SEQUENCE [LARGE SCALE GENOMIC DNA]</scope>
    <source>
        <strain evidence="3 4">KCTC 32108</strain>
    </source>
</reference>
<dbReference type="PANTHER" id="PTHR43317:SF1">
    <property type="entry name" value="THERMOSPERMINE SYNTHASE ACAULIS5"/>
    <property type="match status" value="1"/>
</dbReference>
<feature type="transmembrane region" description="Helical" evidence="2">
    <location>
        <begin position="92"/>
        <end position="113"/>
    </location>
</feature>
<dbReference type="Gene3D" id="3.40.50.150">
    <property type="entry name" value="Vaccinia Virus protein VP39"/>
    <property type="match status" value="1"/>
</dbReference>
<feature type="transmembrane region" description="Helical" evidence="2">
    <location>
        <begin position="60"/>
        <end position="80"/>
    </location>
</feature>
<keyword evidence="2" id="KW-0472">Membrane</keyword>
<evidence type="ECO:0000313" key="4">
    <source>
        <dbReference type="Proteomes" id="UP001247805"/>
    </source>
</evidence>
<keyword evidence="2" id="KW-0812">Transmembrane</keyword>
<proteinExistence type="predicted"/>
<feature type="transmembrane region" description="Helical" evidence="2">
    <location>
        <begin position="252"/>
        <end position="276"/>
    </location>
</feature>
<accession>A0ABU3T007</accession>
<evidence type="ECO:0000313" key="3">
    <source>
        <dbReference type="EMBL" id="MDU0355593.1"/>
    </source>
</evidence>
<dbReference type="PANTHER" id="PTHR43317">
    <property type="entry name" value="THERMOSPERMINE SYNTHASE ACAULIS5"/>
    <property type="match status" value="1"/>
</dbReference>
<feature type="transmembrane region" description="Helical" evidence="2">
    <location>
        <begin position="194"/>
        <end position="212"/>
    </location>
</feature>
<organism evidence="3 4">
    <name type="scientific">Paraglaciecola aquimarina</name>
    <dbReference type="NCBI Taxonomy" id="1235557"/>
    <lineage>
        <taxon>Bacteria</taxon>
        <taxon>Pseudomonadati</taxon>
        <taxon>Pseudomonadota</taxon>
        <taxon>Gammaproteobacteria</taxon>
        <taxon>Alteromonadales</taxon>
        <taxon>Alteromonadaceae</taxon>
        <taxon>Paraglaciecola</taxon>
    </lineage>
</organism>
<sequence length="614" mass="68267">MTSLPIEFVSLHVLVDGKLPTLEIVKILSMGIGFPFLLLASTSPLLQSWFSSEGNARNPYLLYAMSNVGSFLALLSYPIIVEPVLHLSTQTLIWSISYGIFVVCLVVVCFMLFKATSLKESLLKEKGDNQATSSFVILMWFCLSALGVVILVSSTNAMTQNIPPMPFLWIAPLAVYLATYVLAFSDWKLYQRKIWLVLYVLAIFLGLFIYFIGGQFDIFTQIFIYLFVLLAATMICHGELSYLKPENKNPTLFYLILSLGGVFGSFLVSVVAQVSFTDFVEYPIALCFVFVMLGLSAIYKSDLVSKGRVSSSSTRTVSHYWLSISCFFAFLIFACTFIYMNTLYQQYDVIKQRNFYGVLSVKEVIDGNVRERRLVDGTTAHGGQSLVAATANTPLSYYRPSTGVERVLTELSKGQKLNVAIVGLGVGALAAYANDGDAYTFYELNPAVVKFADHYFSFIKDSKATVNITLGDARVNLQAEADSGQLNNFDVIVVDAFSGDQIPSHLLTQQAFLLYEKHLKNDGAIMLHISNRHLTLLPVVMAGADLLTKQVMFFSTSGGEIEHDAEWVLLSNNSELLNAHTLRNVGSRLRIENSKTIQWTDDYSSLFSILKVLN</sequence>
<dbReference type="EMBL" id="JAWDIO010000002">
    <property type="protein sequence ID" value="MDU0355593.1"/>
    <property type="molecule type" value="Genomic_DNA"/>
</dbReference>
<keyword evidence="1" id="KW-0620">Polyamine biosynthesis</keyword>
<feature type="transmembrane region" description="Helical" evidence="2">
    <location>
        <begin position="282"/>
        <end position="299"/>
    </location>
</feature>